<gene>
    <name evidence="1" type="ORF">HNW77_11690</name>
</gene>
<dbReference type="GO" id="GO:0008168">
    <property type="term" value="F:methyltransferase activity"/>
    <property type="evidence" value="ECO:0007669"/>
    <property type="project" value="UniProtKB-KW"/>
</dbReference>
<evidence type="ECO:0000313" key="2">
    <source>
        <dbReference type="Proteomes" id="UP000623090"/>
    </source>
</evidence>
<evidence type="ECO:0000313" key="1">
    <source>
        <dbReference type="EMBL" id="NPC67044.1"/>
    </source>
</evidence>
<sequence>MTTLDRSRPRIWDTDWLLLRQLVHVIRKETSSAFRPGQTLLDLGCVDMPYREIIENEGIRYLGADIDGRADIRISQDGKVDVPDHSIDAVLSVQVLEHVRDLDSYCCEIHRLLRPDGTLFLSTHGTWLYHPHPEDHRRWTRTGLIHDLETRGLHGKEMRGFVGPLATTTMLRLTGYAYVLRKLPVVGRFLARIIAVIMNLRGLMEDCITSAQMCMDNACVYWVKARPV</sequence>
<dbReference type="EMBL" id="JABJWC010000030">
    <property type="protein sequence ID" value="NPC67044.1"/>
    <property type="molecule type" value="Genomic_DNA"/>
</dbReference>
<dbReference type="Pfam" id="PF13489">
    <property type="entry name" value="Methyltransf_23"/>
    <property type="match status" value="1"/>
</dbReference>
<reference evidence="1 2" key="1">
    <citation type="journal article" date="2020" name="Microorganisms">
        <title>Description of Komagataeibacter melaceti sp. nov. and Komagataeibacter melomenusus sp. nov. Isolated from Apple Cider Vinegar.</title>
        <authorList>
            <person name="Maric L."/>
            <person name="Cleenwerck I."/>
            <person name="Accetto T."/>
            <person name="Vandamme P."/>
            <person name="Trcek J."/>
        </authorList>
    </citation>
    <scope>NUCLEOTIDE SEQUENCE [LARGE SCALE GENOMIC DNA]</scope>
    <source>
        <strain evidence="1 2">AV436</strain>
    </source>
</reference>
<dbReference type="Proteomes" id="UP000623090">
    <property type="component" value="Unassembled WGS sequence"/>
</dbReference>
<name>A0ABX2AGV5_9PROT</name>
<dbReference type="SUPFAM" id="SSF53335">
    <property type="entry name" value="S-adenosyl-L-methionine-dependent methyltransferases"/>
    <property type="match status" value="1"/>
</dbReference>
<organism evidence="1 2">
    <name type="scientific">Komagataeibacter melomenusus</name>
    <dbReference type="NCBI Taxonomy" id="2766578"/>
    <lineage>
        <taxon>Bacteria</taxon>
        <taxon>Pseudomonadati</taxon>
        <taxon>Pseudomonadota</taxon>
        <taxon>Alphaproteobacteria</taxon>
        <taxon>Acetobacterales</taxon>
        <taxon>Acetobacteraceae</taxon>
        <taxon>Komagataeibacter</taxon>
    </lineage>
</organism>
<protein>
    <submittedName>
        <fullName evidence="1">Class I SAM-dependent methyltransferase</fullName>
    </submittedName>
</protein>
<dbReference type="InterPro" id="IPR029063">
    <property type="entry name" value="SAM-dependent_MTases_sf"/>
</dbReference>
<comment type="caution">
    <text evidence="1">The sequence shown here is derived from an EMBL/GenBank/DDBJ whole genome shotgun (WGS) entry which is preliminary data.</text>
</comment>
<proteinExistence type="predicted"/>
<keyword evidence="1" id="KW-0808">Transferase</keyword>
<dbReference type="RefSeq" id="WP_172157802.1">
    <property type="nucleotide sequence ID" value="NZ_JABJWC010000030.1"/>
</dbReference>
<dbReference type="GO" id="GO:0032259">
    <property type="term" value="P:methylation"/>
    <property type="evidence" value="ECO:0007669"/>
    <property type="project" value="UniProtKB-KW"/>
</dbReference>
<accession>A0ABX2AGV5</accession>
<dbReference type="Gene3D" id="3.40.50.150">
    <property type="entry name" value="Vaccinia Virus protein VP39"/>
    <property type="match status" value="1"/>
</dbReference>
<keyword evidence="1" id="KW-0489">Methyltransferase</keyword>
<keyword evidence="2" id="KW-1185">Reference proteome</keyword>